<dbReference type="InterPro" id="IPR036390">
    <property type="entry name" value="WH_DNA-bd_sf"/>
</dbReference>
<dbReference type="SUPFAM" id="SSF46785">
    <property type="entry name" value="Winged helix' DNA-binding domain"/>
    <property type="match status" value="1"/>
</dbReference>
<dbReference type="PANTHER" id="PTHR42756:SF1">
    <property type="entry name" value="TRANSCRIPTIONAL REPRESSOR OF EMRAB OPERON"/>
    <property type="match status" value="1"/>
</dbReference>
<dbReference type="PROSITE" id="PS50995">
    <property type="entry name" value="HTH_MARR_2"/>
    <property type="match status" value="1"/>
</dbReference>
<organism evidence="5 6">
    <name type="scientific">Bordetella flabilis</name>
    <dbReference type="NCBI Taxonomy" id="463014"/>
    <lineage>
        <taxon>Bacteria</taxon>
        <taxon>Pseudomonadati</taxon>
        <taxon>Pseudomonadota</taxon>
        <taxon>Betaproteobacteria</taxon>
        <taxon>Burkholderiales</taxon>
        <taxon>Alcaligenaceae</taxon>
        <taxon>Bordetella</taxon>
    </lineage>
</organism>
<sequence>MPKHQQGLHTVQMLGQTYRAMMAAFDANVGHALPRWRILLALHEAGPLSQKILAERCRLDPASLTRQLQSMESLGWISRAIDPQDNRLINAMLTAPGKRVVAEALPRRAAFFDRALQGLSTEQVRVFNEVLAVLERNFKAAQQPATSAADR</sequence>
<keyword evidence="3" id="KW-0804">Transcription</keyword>
<keyword evidence="2" id="KW-0238">DNA-binding</keyword>
<protein>
    <submittedName>
        <fullName evidence="5">MarR family transcriptional regulator</fullName>
    </submittedName>
</protein>
<name>A0A193GEY0_9BORD</name>
<evidence type="ECO:0000256" key="2">
    <source>
        <dbReference type="ARBA" id="ARBA00023125"/>
    </source>
</evidence>
<dbReference type="GO" id="GO:0003677">
    <property type="term" value="F:DNA binding"/>
    <property type="evidence" value="ECO:0007669"/>
    <property type="project" value="UniProtKB-KW"/>
</dbReference>
<dbReference type="KEGG" id="bfz:BAU07_17170"/>
<evidence type="ECO:0000259" key="4">
    <source>
        <dbReference type="PROSITE" id="PS50995"/>
    </source>
</evidence>
<dbReference type="STRING" id="463014.BAU07_17170"/>
<dbReference type="Pfam" id="PF01047">
    <property type="entry name" value="MarR"/>
    <property type="match status" value="1"/>
</dbReference>
<dbReference type="InterPro" id="IPR036388">
    <property type="entry name" value="WH-like_DNA-bd_sf"/>
</dbReference>
<dbReference type="Proteomes" id="UP000091926">
    <property type="component" value="Chromosome"/>
</dbReference>
<keyword evidence="6" id="KW-1185">Reference proteome</keyword>
<gene>
    <name evidence="5" type="ORF">BAU07_17170</name>
</gene>
<evidence type="ECO:0000256" key="1">
    <source>
        <dbReference type="ARBA" id="ARBA00023015"/>
    </source>
</evidence>
<feature type="domain" description="HTH marR-type" evidence="4">
    <location>
        <begin position="4"/>
        <end position="136"/>
    </location>
</feature>
<dbReference type="EMBL" id="CP016172">
    <property type="protein sequence ID" value="ANN78612.1"/>
    <property type="molecule type" value="Genomic_DNA"/>
</dbReference>
<dbReference type="InterPro" id="IPR000835">
    <property type="entry name" value="HTH_MarR-typ"/>
</dbReference>
<dbReference type="GO" id="GO:0003700">
    <property type="term" value="F:DNA-binding transcription factor activity"/>
    <property type="evidence" value="ECO:0007669"/>
    <property type="project" value="InterPro"/>
</dbReference>
<accession>A0A193GEY0</accession>
<keyword evidence="1" id="KW-0805">Transcription regulation</keyword>
<dbReference type="RefSeq" id="WP_066659956.1">
    <property type="nucleotide sequence ID" value="NZ_CBCSCL010000004.1"/>
</dbReference>
<dbReference type="AlphaFoldDB" id="A0A193GEY0"/>
<dbReference type="OrthoDB" id="1467380at2"/>
<dbReference type="SMART" id="SM00347">
    <property type="entry name" value="HTH_MARR"/>
    <property type="match status" value="1"/>
</dbReference>
<dbReference type="PRINTS" id="PR00598">
    <property type="entry name" value="HTHMARR"/>
</dbReference>
<reference evidence="5 6" key="1">
    <citation type="submission" date="2016-06" db="EMBL/GenBank/DDBJ databases">
        <title>Complete genome sequences of Bordetella bronchialis and Bordetella flabilis.</title>
        <authorList>
            <person name="LiPuma J.J."/>
            <person name="Spilker T."/>
        </authorList>
    </citation>
    <scope>NUCLEOTIDE SEQUENCE [LARGE SCALE GENOMIC DNA]</scope>
    <source>
        <strain evidence="5 6">AU10664</strain>
    </source>
</reference>
<dbReference type="Gene3D" id="1.10.10.10">
    <property type="entry name" value="Winged helix-like DNA-binding domain superfamily/Winged helix DNA-binding domain"/>
    <property type="match status" value="1"/>
</dbReference>
<evidence type="ECO:0000313" key="5">
    <source>
        <dbReference type="EMBL" id="ANN78612.1"/>
    </source>
</evidence>
<proteinExistence type="predicted"/>
<evidence type="ECO:0000313" key="6">
    <source>
        <dbReference type="Proteomes" id="UP000091926"/>
    </source>
</evidence>
<dbReference type="PANTHER" id="PTHR42756">
    <property type="entry name" value="TRANSCRIPTIONAL REGULATOR, MARR"/>
    <property type="match status" value="1"/>
</dbReference>
<evidence type="ECO:0000256" key="3">
    <source>
        <dbReference type="ARBA" id="ARBA00023163"/>
    </source>
</evidence>